<keyword evidence="4" id="KW-0472">Membrane</keyword>
<dbReference type="GO" id="GO:0012505">
    <property type="term" value="C:endomembrane system"/>
    <property type="evidence" value="ECO:0007669"/>
    <property type="project" value="UniProtKB-ARBA"/>
</dbReference>
<reference evidence="5" key="1">
    <citation type="submission" date="2020-10" db="EMBL/GenBank/DDBJ databases">
        <authorList>
            <person name="Gilroy R."/>
        </authorList>
    </citation>
    <scope>NUCLEOTIDE SEQUENCE</scope>
    <source>
        <strain evidence="5">CHK188-20938</strain>
    </source>
</reference>
<dbReference type="Pfam" id="PF05719">
    <property type="entry name" value="GPP34"/>
    <property type="match status" value="1"/>
</dbReference>
<dbReference type="InterPro" id="IPR008628">
    <property type="entry name" value="GPP34-like"/>
</dbReference>
<sequence length="175" mass="19860">MDGVLTLDGKKLSVQAALPEHKRYLRQVYDIVARKQPVKFESVVECFSFNFTDKYINGLVEDLGESLAKLNCVQQEKGGFLNGKTVYIPNAADVDLIVQNIRAELLEDGELSEDIVVLTALLNKSGDLQRYFSSYEKQALKKRLKEIRENPQNELIHKAAEYIETLFFLFIAAIS</sequence>
<reference evidence="5" key="2">
    <citation type="journal article" date="2021" name="PeerJ">
        <title>Extensive microbial diversity within the chicken gut microbiome revealed by metagenomics and culture.</title>
        <authorList>
            <person name="Gilroy R."/>
            <person name="Ravi A."/>
            <person name="Getino M."/>
            <person name="Pursley I."/>
            <person name="Horton D.L."/>
            <person name="Alikhan N.F."/>
            <person name="Baker D."/>
            <person name="Gharbi K."/>
            <person name="Hall N."/>
            <person name="Watson M."/>
            <person name="Adriaenssens E.M."/>
            <person name="Foster-Nyarko E."/>
            <person name="Jarju S."/>
            <person name="Secka A."/>
            <person name="Antonio M."/>
            <person name="Oren A."/>
            <person name="Chaudhuri R.R."/>
            <person name="La Ragione R."/>
            <person name="Hildebrand F."/>
            <person name="Pallen M.J."/>
        </authorList>
    </citation>
    <scope>NUCLEOTIDE SEQUENCE</scope>
    <source>
        <strain evidence="5">CHK188-20938</strain>
    </source>
</reference>
<dbReference type="AlphaFoldDB" id="A0A9D1P3X4"/>
<name>A0A9D1P3X4_9FIRM</name>
<dbReference type="InterPro" id="IPR038261">
    <property type="entry name" value="GPP34-like_sf"/>
</dbReference>
<comment type="subcellular location">
    <subcellularLocation>
        <location evidence="1">Golgi apparatus membrane</location>
        <topology evidence="1">Peripheral membrane protein</topology>
        <orientation evidence="1">Cytoplasmic side</orientation>
    </subcellularLocation>
</comment>
<organism evidence="5 6">
    <name type="scientific">Candidatus Scatomonas pullistercoris</name>
    <dbReference type="NCBI Taxonomy" id="2840920"/>
    <lineage>
        <taxon>Bacteria</taxon>
        <taxon>Bacillati</taxon>
        <taxon>Bacillota</taxon>
        <taxon>Clostridia</taxon>
        <taxon>Lachnospirales</taxon>
        <taxon>Lachnospiraceae</taxon>
        <taxon>Lachnospiraceae incertae sedis</taxon>
        <taxon>Candidatus Scatomonas</taxon>
    </lineage>
</organism>
<keyword evidence="2" id="KW-0333">Golgi apparatus</keyword>
<dbReference type="GO" id="GO:0070273">
    <property type="term" value="F:phosphatidylinositol-4-phosphate binding"/>
    <property type="evidence" value="ECO:0007669"/>
    <property type="project" value="InterPro"/>
</dbReference>
<gene>
    <name evidence="5" type="ORF">IAB71_10300</name>
</gene>
<evidence type="ECO:0000313" key="6">
    <source>
        <dbReference type="Proteomes" id="UP000824169"/>
    </source>
</evidence>
<dbReference type="GO" id="GO:0005737">
    <property type="term" value="C:cytoplasm"/>
    <property type="evidence" value="ECO:0007669"/>
    <property type="project" value="UniProtKB-ARBA"/>
</dbReference>
<proteinExistence type="predicted"/>
<evidence type="ECO:0000256" key="3">
    <source>
        <dbReference type="ARBA" id="ARBA00023121"/>
    </source>
</evidence>
<protein>
    <submittedName>
        <fullName evidence="5">GPP34 family phosphoprotein</fullName>
    </submittedName>
</protein>
<dbReference type="Gene3D" id="1.10.3630.10">
    <property type="entry name" value="yeast vps74-n-term truncation variant domain like"/>
    <property type="match status" value="1"/>
</dbReference>
<accession>A0A9D1P3X4</accession>
<comment type="caution">
    <text evidence="5">The sequence shown here is derived from an EMBL/GenBank/DDBJ whole genome shotgun (WGS) entry which is preliminary data.</text>
</comment>
<dbReference type="EMBL" id="DVOO01000030">
    <property type="protein sequence ID" value="HIV26148.1"/>
    <property type="molecule type" value="Genomic_DNA"/>
</dbReference>
<evidence type="ECO:0000256" key="2">
    <source>
        <dbReference type="ARBA" id="ARBA00023034"/>
    </source>
</evidence>
<evidence type="ECO:0000256" key="1">
    <source>
        <dbReference type="ARBA" id="ARBA00004255"/>
    </source>
</evidence>
<evidence type="ECO:0000313" key="5">
    <source>
        <dbReference type="EMBL" id="HIV26148.1"/>
    </source>
</evidence>
<evidence type="ECO:0000256" key="4">
    <source>
        <dbReference type="ARBA" id="ARBA00023136"/>
    </source>
</evidence>
<keyword evidence="3" id="KW-0446">Lipid-binding</keyword>
<dbReference type="Proteomes" id="UP000824169">
    <property type="component" value="Unassembled WGS sequence"/>
</dbReference>